<organism evidence="1 2">
    <name type="scientific">Streptomyces roseicoloratus</name>
    <dbReference type="NCBI Taxonomy" id="2508722"/>
    <lineage>
        <taxon>Bacteria</taxon>
        <taxon>Bacillati</taxon>
        <taxon>Actinomycetota</taxon>
        <taxon>Actinomycetes</taxon>
        <taxon>Kitasatosporales</taxon>
        <taxon>Streptomycetaceae</taxon>
        <taxon>Streptomyces</taxon>
    </lineage>
</organism>
<evidence type="ECO:0000313" key="2">
    <source>
        <dbReference type="Proteomes" id="UP001250858"/>
    </source>
</evidence>
<protein>
    <submittedName>
        <fullName evidence="1">Uncharacterized protein</fullName>
    </submittedName>
</protein>
<dbReference type="RefSeq" id="WP_309548186.1">
    <property type="nucleotide sequence ID" value="NZ_CP133762.1"/>
</dbReference>
<keyword evidence="2" id="KW-1185">Reference proteome</keyword>
<name>A0ABY9RSM3_9ACTN</name>
<dbReference type="EMBL" id="CP133762">
    <property type="protein sequence ID" value="WMX44753.1"/>
    <property type="molecule type" value="Genomic_DNA"/>
</dbReference>
<reference evidence="1 2" key="1">
    <citation type="submission" date="2023-09" db="EMBL/GenBank/DDBJ databases">
        <title>Complete genome of Streptomyces roseicoloratus T14.</title>
        <authorList>
            <person name="Bashizi T."/>
            <person name="Kim M.-J."/>
            <person name="Lee G."/>
            <person name="Tagele S.B."/>
            <person name="Shin J.-H."/>
        </authorList>
    </citation>
    <scope>NUCLEOTIDE SEQUENCE [LARGE SCALE GENOMIC DNA]</scope>
    <source>
        <strain evidence="1 2">T14</strain>
    </source>
</reference>
<gene>
    <name evidence="1" type="ORF">RGF97_07660</name>
</gene>
<proteinExistence type="predicted"/>
<evidence type="ECO:0000313" key="1">
    <source>
        <dbReference type="EMBL" id="WMX44753.1"/>
    </source>
</evidence>
<accession>A0ABY9RSM3</accession>
<dbReference type="Proteomes" id="UP001250858">
    <property type="component" value="Chromosome"/>
</dbReference>
<sequence length="156" mass="16300">MTRSRRLSRGARWTGALTLVLLVVAGLFVGTATNVFGPDRLCHGWLTPADVQKAVGGSGRLSYTDDSDSACTVERSGWGIGGSDLRLSLTVTAEPSRFPFESGAWQMSAGDGVMAGNTSGAVNEQGGWILLPASCTSVTEGTDRKEARCFAPGCRA</sequence>